<dbReference type="PANTHER" id="PTHR22893">
    <property type="entry name" value="NADH OXIDOREDUCTASE-RELATED"/>
    <property type="match status" value="1"/>
</dbReference>
<dbReference type="SUPFAM" id="SSF51395">
    <property type="entry name" value="FMN-linked oxidoreductases"/>
    <property type="match status" value="1"/>
</dbReference>
<dbReference type="AlphaFoldDB" id="J9DEB3"/>
<dbReference type="GO" id="GO:0005829">
    <property type="term" value="C:cytosol"/>
    <property type="evidence" value="ECO:0007669"/>
    <property type="project" value="UniProtKB-ARBA"/>
</dbReference>
<evidence type="ECO:0000256" key="3">
    <source>
        <dbReference type="ARBA" id="ARBA00023002"/>
    </source>
</evidence>
<dbReference type="CDD" id="cd02933">
    <property type="entry name" value="OYE_like_FMN"/>
    <property type="match status" value="1"/>
</dbReference>
<keyword evidence="6" id="KW-1185">Reference proteome</keyword>
<name>J9DEB3_9PROT</name>
<dbReference type="InterPro" id="IPR013785">
    <property type="entry name" value="Aldolase_TIM"/>
</dbReference>
<evidence type="ECO:0000259" key="4">
    <source>
        <dbReference type="Pfam" id="PF00724"/>
    </source>
</evidence>
<gene>
    <name evidence="5" type="ORF">IMCC14465_17560</name>
</gene>
<dbReference type="InterPro" id="IPR001155">
    <property type="entry name" value="OxRdtase_FMN_N"/>
</dbReference>
<dbReference type="FunFam" id="3.20.20.70:FF:000059">
    <property type="entry name" value="N-ethylmaleimide reductase, FMN-linked"/>
    <property type="match status" value="1"/>
</dbReference>
<comment type="caution">
    <text evidence="5">The sequence shown here is derived from an EMBL/GenBank/DDBJ whole genome shotgun (WGS) entry which is preliminary data.</text>
</comment>
<reference evidence="5 6" key="1">
    <citation type="journal article" date="2012" name="J. Bacteriol.">
        <title>Genome Sequence of Strain IMCC14465, Isolated from the East Sea, Belonging to the PS1 Clade of Alphaproteobacteria.</title>
        <authorList>
            <person name="Yang S.J."/>
            <person name="Kang I."/>
            <person name="Cho J.C."/>
        </authorList>
    </citation>
    <scope>NUCLEOTIDE SEQUENCE [LARGE SCALE GENOMIC DNA]</scope>
    <source>
        <strain evidence="5 6">IMCC14465</strain>
    </source>
</reference>
<dbReference type="GO" id="GO:0016628">
    <property type="term" value="F:oxidoreductase activity, acting on the CH-CH group of donors, NAD or NADP as acceptor"/>
    <property type="evidence" value="ECO:0007669"/>
    <property type="project" value="UniProtKB-ARBA"/>
</dbReference>
<dbReference type="EMBL" id="ALYF01000010">
    <property type="protein sequence ID" value="EJW20463.1"/>
    <property type="molecule type" value="Genomic_DNA"/>
</dbReference>
<feature type="domain" description="NADH:flavin oxidoreductase/NADH oxidase N-terminal" evidence="4">
    <location>
        <begin position="9"/>
        <end position="337"/>
    </location>
</feature>
<dbReference type="Proteomes" id="UP000004836">
    <property type="component" value="Unassembled WGS sequence"/>
</dbReference>
<evidence type="ECO:0000313" key="6">
    <source>
        <dbReference type="Proteomes" id="UP000004836"/>
    </source>
</evidence>
<evidence type="ECO:0000256" key="1">
    <source>
        <dbReference type="ARBA" id="ARBA00001917"/>
    </source>
</evidence>
<dbReference type="Gene3D" id="3.20.20.70">
    <property type="entry name" value="Aldolase class I"/>
    <property type="match status" value="1"/>
</dbReference>
<proteinExistence type="inferred from homology"/>
<comment type="cofactor">
    <cofactor evidence="1">
        <name>FMN</name>
        <dbReference type="ChEBI" id="CHEBI:58210"/>
    </cofactor>
</comment>
<evidence type="ECO:0000256" key="2">
    <source>
        <dbReference type="ARBA" id="ARBA00005979"/>
    </source>
</evidence>
<keyword evidence="3" id="KW-0560">Oxidoreductase</keyword>
<evidence type="ECO:0000313" key="5">
    <source>
        <dbReference type="EMBL" id="EJW20463.1"/>
    </source>
</evidence>
<dbReference type="PATRIC" id="fig|1220535.3.peg.1748"/>
<dbReference type="PANTHER" id="PTHR22893:SF91">
    <property type="entry name" value="NADPH DEHYDROGENASE 2-RELATED"/>
    <property type="match status" value="1"/>
</dbReference>
<comment type="similarity">
    <text evidence="2">Belongs to the NADH:flavin oxidoreductase/NADH oxidase family.</text>
</comment>
<dbReference type="eggNOG" id="COG1902">
    <property type="taxonomic scope" value="Bacteria"/>
</dbReference>
<dbReference type="STRING" id="1220535.IMCC14465_17560"/>
<protein>
    <submittedName>
        <fullName evidence="5">NADH:flavin oxidoreductase</fullName>
    </submittedName>
</protein>
<organism evidence="5 6">
    <name type="scientific">alpha proteobacterium IMCC14465</name>
    <dbReference type="NCBI Taxonomy" id="1220535"/>
    <lineage>
        <taxon>Bacteria</taxon>
        <taxon>Pseudomonadati</taxon>
        <taxon>Pseudomonadota</taxon>
        <taxon>Alphaproteobacteria</taxon>
        <taxon>PS1 clade</taxon>
    </lineage>
</organism>
<sequence>MNTMKPTILFEAHRLGDIDINNRIVMAPMTRSRAGQDDEPTQMTVDYYAQRASAGLIITEGVYPSYDGKGYVRTPGIVSEKQIAAWENVCRKVHENNGKIVMQIMHCGRVAAAANKSDTARTLAPSARQAAGKMYTDTDGMVAHDVPEEMTLEDIEQTINDFANATQNAINIGFDGVELHATSGYLPAQFLSTGTNQRTDAYGGSLEKRLRFTLDVLDAMINRAGAGRVGMRICPGNPFNDLHDDNPAETFAALLDAVSPKSLAYLHVIRMDPKINRGVDNIALAQKHFSGPLILNESFDKDAAQKIIESGIASAVSFGRLFVSNPDLVHRLETDAPLAEMERSTLYTPGEKGYTDYPSL</sequence>
<dbReference type="Pfam" id="PF00724">
    <property type="entry name" value="Oxidored_FMN"/>
    <property type="match status" value="1"/>
</dbReference>
<accession>J9DEB3</accession>
<dbReference type="GO" id="GO:0010181">
    <property type="term" value="F:FMN binding"/>
    <property type="evidence" value="ECO:0007669"/>
    <property type="project" value="InterPro"/>
</dbReference>
<dbReference type="InterPro" id="IPR045247">
    <property type="entry name" value="Oye-like"/>
</dbReference>